<sequence length="149" mass="15507">MRAPYAALGTRPDGIRSLYRAGRHDDLLALNESHHLGTPLLRSQPSFLDVRTSPNRPGLSAAPGPVGAGHAGRTSVLVRGPADGALRPPVGPQPTRSVVGVQVPTPTTGTGLFGTAVTHRRRIAVAPRTGGGRLPTTGQPKVTARRDLL</sequence>
<reference evidence="2" key="1">
    <citation type="journal article" date="2014" name="Int. J. Syst. Evol. Microbiol.">
        <title>Complete genome sequence of Corynebacterium casei LMG S-19264T (=DSM 44701T), isolated from a smear-ripened cheese.</title>
        <authorList>
            <consortium name="US DOE Joint Genome Institute (JGI-PGF)"/>
            <person name="Walter F."/>
            <person name="Albersmeier A."/>
            <person name="Kalinowski J."/>
            <person name="Ruckert C."/>
        </authorList>
    </citation>
    <scope>NUCLEOTIDE SEQUENCE</scope>
    <source>
        <strain evidence="2">JCM 4646</strain>
    </source>
</reference>
<dbReference type="AlphaFoldDB" id="A0A919GB05"/>
<protein>
    <submittedName>
        <fullName evidence="2">Uncharacterized protein</fullName>
    </submittedName>
</protein>
<name>A0A919GB05_9ACTN</name>
<keyword evidence="3" id="KW-1185">Reference proteome</keyword>
<feature type="region of interest" description="Disordered" evidence="1">
    <location>
        <begin position="127"/>
        <end position="149"/>
    </location>
</feature>
<feature type="compositionally biased region" description="Low complexity" evidence="1">
    <location>
        <begin position="98"/>
        <end position="110"/>
    </location>
</feature>
<dbReference type="EMBL" id="BNBO01000053">
    <property type="protein sequence ID" value="GHH81487.1"/>
    <property type="molecule type" value="Genomic_DNA"/>
</dbReference>
<gene>
    <name evidence="2" type="ORF">GCM10018781_64220</name>
</gene>
<dbReference type="Proteomes" id="UP000617734">
    <property type="component" value="Unassembled WGS sequence"/>
</dbReference>
<reference evidence="2" key="2">
    <citation type="submission" date="2020-09" db="EMBL/GenBank/DDBJ databases">
        <authorList>
            <person name="Sun Q."/>
            <person name="Ohkuma M."/>
        </authorList>
    </citation>
    <scope>NUCLEOTIDE SEQUENCE</scope>
    <source>
        <strain evidence="2">JCM 4646</strain>
    </source>
</reference>
<organism evidence="2 3">
    <name type="scientific">Kitasatospora indigofera</name>
    <dbReference type="NCBI Taxonomy" id="67307"/>
    <lineage>
        <taxon>Bacteria</taxon>
        <taxon>Bacillati</taxon>
        <taxon>Actinomycetota</taxon>
        <taxon>Actinomycetes</taxon>
        <taxon>Kitasatosporales</taxon>
        <taxon>Streptomycetaceae</taxon>
        <taxon>Kitasatospora</taxon>
    </lineage>
</organism>
<feature type="region of interest" description="Disordered" evidence="1">
    <location>
        <begin position="50"/>
        <end position="112"/>
    </location>
</feature>
<evidence type="ECO:0000256" key="1">
    <source>
        <dbReference type="SAM" id="MobiDB-lite"/>
    </source>
</evidence>
<evidence type="ECO:0000313" key="2">
    <source>
        <dbReference type="EMBL" id="GHH81487.1"/>
    </source>
</evidence>
<evidence type="ECO:0000313" key="3">
    <source>
        <dbReference type="Proteomes" id="UP000617734"/>
    </source>
</evidence>
<proteinExistence type="predicted"/>
<comment type="caution">
    <text evidence="2">The sequence shown here is derived from an EMBL/GenBank/DDBJ whole genome shotgun (WGS) entry which is preliminary data.</text>
</comment>
<accession>A0A919GB05</accession>